<dbReference type="RefSeq" id="WP_121905681.1">
    <property type="nucleotide sequence ID" value="NZ_REFC01000001.1"/>
</dbReference>
<dbReference type="OrthoDB" id="9255879at2"/>
<evidence type="ECO:0000313" key="1">
    <source>
        <dbReference type="EMBL" id="RMA67715.1"/>
    </source>
</evidence>
<dbReference type="AlphaFoldDB" id="A0A3L9ZBN6"/>
<dbReference type="EMBL" id="REFC01000001">
    <property type="protein sequence ID" value="RMA67715.1"/>
    <property type="molecule type" value="Genomic_DNA"/>
</dbReference>
<gene>
    <name evidence="1" type="ORF">BXY75_0025</name>
</gene>
<keyword evidence="2" id="KW-1185">Reference proteome</keyword>
<protein>
    <submittedName>
        <fullName evidence="1">Uncharacterized protein</fullName>
    </submittedName>
</protein>
<sequence>MNKTINEIVNRLKKYPEVEYKLDENSITVNPKCKNGFPVSMTSDGNGNYTVAFDFWHEEFDNENDALNCFAFGLSKDCRLKLTKKGEKPIKWTVESNDNGIWIKDSSTGILNFTFWKKAEFEYLQNDLIKSIAD</sequence>
<evidence type="ECO:0000313" key="2">
    <source>
        <dbReference type="Proteomes" id="UP000271339"/>
    </source>
</evidence>
<dbReference type="Proteomes" id="UP000271339">
    <property type="component" value="Unassembled WGS sequence"/>
</dbReference>
<comment type="caution">
    <text evidence="1">The sequence shown here is derived from an EMBL/GenBank/DDBJ whole genome shotgun (WGS) entry which is preliminary data.</text>
</comment>
<proteinExistence type="predicted"/>
<accession>A0A3L9ZBN6</accession>
<reference evidence="1 2" key="1">
    <citation type="submission" date="2018-10" db="EMBL/GenBank/DDBJ databases">
        <title>Genomic Encyclopedia of Archaeal and Bacterial Type Strains, Phase II (KMG-II): from individual species to whole genera.</title>
        <authorList>
            <person name="Goeker M."/>
        </authorList>
    </citation>
    <scope>NUCLEOTIDE SEQUENCE [LARGE SCALE GENOMIC DNA]</scope>
    <source>
        <strain evidence="1 2">DSM 23424</strain>
    </source>
</reference>
<organism evidence="1 2">
    <name type="scientific">Ulvibacter antarcticus</name>
    <dbReference type="NCBI Taxonomy" id="442714"/>
    <lineage>
        <taxon>Bacteria</taxon>
        <taxon>Pseudomonadati</taxon>
        <taxon>Bacteroidota</taxon>
        <taxon>Flavobacteriia</taxon>
        <taxon>Flavobacteriales</taxon>
        <taxon>Flavobacteriaceae</taxon>
        <taxon>Ulvibacter</taxon>
    </lineage>
</organism>
<name>A0A3L9ZBN6_9FLAO</name>